<keyword evidence="1" id="KW-0472">Membrane</keyword>
<evidence type="ECO:0000256" key="1">
    <source>
        <dbReference type="SAM" id="Phobius"/>
    </source>
</evidence>
<name>X1JZV6_9ZZZZ</name>
<reference evidence="2" key="1">
    <citation type="journal article" date="2014" name="Front. Microbiol.">
        <title>High frequency of phylogenetically diverse reductive dehalogenase-homologous genes in deep subseafloor sedimentary metagenomes.</title>
        <authorList>
            <person name="Kawai M."/>
            <person name="Futagami T."/>
            <person name="Toyoda A."/>
            <person name="Takaki Y."/>
            <person name="Nishi S."/>
            <person name="Hori S."/>
            <person name="Arai W."/>
            <person name="Tsubouchi T."/>
            <person name="Morono Y."/>
            <person name="Uchiyama I."/>
            <person name="Ito T."/>
            <person name="Fujiyama A."/>
            <person name="Inagaki F."/>
            <person name="Takami H."/>
        </authorList>
    </citation>
    <scope>NUCLEOTIDE SEQUENCE</scope>
    <source>
        <strain evidence="2">Expedition CK06-06</strain>
    </source>
</reference>
<sequence length="53" mass="6178">MMAINIYKALWSRIGGRPWSYILRDTWHKLEGLWIIGLVAIGAVLGHWLWESV</sequence>
<feature type="non-terminal residue" evidence="2">
    <location>
        <position position="53"/>
    </location>
</feature>
<organism evidence="2">
    <name type="scientific">marine sediment metagenome</name>
    <dbReference type="NCBI Taxonomy" id="412755"/>
    <lineage>
        <taxon>unclassified sequences</taxon>
        <taxon>metagenomes</taxon>
        <taxon>ecological metagenomes</taxon>
    </lineage>
</organism>
<dbReference type="EMBL" id="BARU01046154">
    <property type="protein sequence ID" value="GAH99772.1"/>
    <property type="molecule type" value="Genomic_DNA"/>
</dbReference>
<dbReference type="AlphaFoldDB" id="X1JZV6"/>
<evidence type="ECO:0000313" key="2">
    <source>
        <dbReference type="EMBL" id="GAH99772.1"/>
    </source>
</evidence>
<comment type="caution">
    <text evidence="2">The sequence shown here is derived from an EMBL/GenBank/DDBJ whole genome shotgun (WGS) entry which is preliminary data.</text>
</comment>
<proteinExistence type="predicted"/>
<protein>
    <submittedName>
        <fullName evidence="2">Uncharacterized protein</fullName>
    </submittedName>
</protein>
<gene>
    <name evidence="2" type="ORF">S03H2_69741</name>
</gene>
<keyword evidence="1" id="KW-0812">Transmembrane</keyword>
<feature type="transmembrane region" description="Helical" evidence="1">
    <location>
        <begin position="32"/>
        <end position="50"/>
    </location>
</feature>
<accession>X1JZV6</accession>
<keyword evidence="1" id="KW-1133">Transmembrane helix</keyword>